<organism evidence="1">
    <name type="scientific">Cryptomonas curvata</name>
    <dbReference type="NCBI Taxonomy" id="233186"/>
    <lineage>
        <taxon>Eukaryota</taxon>
        <taxon>Cryptophyceae</taxon>
        <taxon>Cryptomonadales</taxon>
        <taxon>Cryptomonadaceae</taxon>
        <taxon>Cryptomonas</taxon>
    </lineage>
</organism>
<protein>
    <submittedName>
        <fullName evidence="1">Uncharacterized protein</fullName>
    </submittedName>
</protein>
<evidence type="ECO:0000313" key="1">
    <source>
        <dbReference type="EMBL" id="CAD8638750.1"/>
    </source>
</evidence>
<name>A0A7S0ME37_9CRYP</name>
<reference evidence="1" key="1">
    <citation type="submission" date="2021-01" db="EMBL/GenBank/DDBJ databases">
        <authorList>
            <person name="Corre E."/>
            <person name="Pelletier E."/>
            <person name="Niang G."/>
            <person name="Scheremetjew M."/>
            <person name="Finn R."/>
            <person name="Kale V."/>
            <person name="Holt S."/>
            <person name="Cochrane G."/>
            <person name="Meng A."/>
            <person name="Brown T."/>
            <person name="Cohen L."/>
        </authorList>
    </citation>
    <scope>NUCLEOTIDE SEQUENCE</scope>
    <source>
        <strain evidence="1">CCAP979/52</strain>
    </source>
</reference>
<proteinExistence type="predicted"/>
<dbReference type="AlphaFoldDB" id="A0A7S0ME37"/>
<sequence>MLQVTCFQDMTFNLQVGSLELFENHPIIYPNGTMLVIASRHIAGRSTLHATARDSENNTAQAYSELFVRAVNTAPNFKLTQPTLTIRAHACANDEEEIGYYNTLMKGSCHYVFPGLIKEVQAGNGYESCKNCHSQDPLECESTPFLCQNQSISFSIDSISDPRVFRQLPVLSVDGLLTFSLEPGATGKLVLGFKADDDGGRNLHAIPLGKTECSIFSNEICGPGVRAAQTLSELGENSSPVTDLLIEIDPMNYPPTFGLTRRVSCLDRLKDDECTCPSETSLLRSSPQCTTITSRGLDFASVEVLEGSPNTTIAYFATDISTSSEVMGGMAMFSVDEGGNLTFLGQGKDAVIGRPGLELVSALVASPDQRFVYTAEHLSSTITVLNATDIKNQTFSFLDRRANGENRIRFMDEGLYLETQNPCGSVLFGVQQSSFFGIAQGCIDLKEDTEFLPSAFSGDAASVQNTKYVFGYLWKDTVAYWDFSSEWAKGNYSRSRINPSFCRTVEARFPVQFNGLNFECFCDEKYDVYMNPAGFMDIAENFPLATLHGMNIVYSGANKPSACRSVVLTGGTREDTFLDAPIGQQVTALTYLLNNGNKEALQFDDVMNSGMWVSNDIDDILDKFPSREMSLEIVFFLR</sequence>
<dbReference type="EMBL" id="HBEZ01029790">
    <property type="protein sequence ID" value="CAD8638750.1"/>
    <property type="molecule type" value="Transcribed_RNA"/>
</dbReference>
<accession>A0A7S0ME37</accession>
<gene>
    <name evidence="1" type="ORF">CCUR1050_LOCUS16434</name>
</gene>